<organism evidence="1 2">
    <name type="scientific">Emergomyces pasteurianus Ep9510</name>
    <dbReference type="NCBI Taxonomy" id="1447872"/>
    <lineage>
        <taxon>Eukaryota</taxon>
        <taxon>Fungi</taxon>
        <taxon>Dikarya</taxon>
        <taxon>Ascomycota</taxon>
        <taxon>Pezizomycotina</taxon>
        <taxon>Eurotiomycetes</taxon>
        <taxon>Eurotiomycetidae</taxon>
        <taxon>Onygenales</taxon>
        <taxon>Ajellomycetaceae</taxon>
        <taxon>Emergomyces</taxon>
    </lineage>
</organism>
<sequence>MSVLNTASMTSGTQSLKYYIFIHILIKIKIKISDCLKFS</sequence>
<accession>A0A1J9NYV3</accession>
<gene>
    <name evidence="1" type="ORF">AJ78_08929</name>
</gene>
<evidence type="ECO:0000313" key="1">
    <source>
        <dbReference type="EMBL" id="OJD09785.1"/>
    </source>
</evidence>
<protein>
    <submittedName>
        <fullName evidence="1">Uncharacterized protein</fullName>
    </submittedName>
</protein>
<dbReference type="AlphaFoldDB" id="A0A1J9NYV3"/>
<proteinExistence type="predicted"/>
<dbReference type="EMBL" id="LGRN01001134">
    <property type="protein sequence ID" value="OJD09785.1"/>
    <property type="molecule type" value="Genomic_DNA"/>
</dbReference>
<dbReference type="VEuPathDB" id="FungiDB:AJ78_08929"/>
<dbReference type="Proteomes" id="UP000182235">
    <property type="component" value="Unassembled WGS sequence"/>
</dbReference>
<keyword evidence="2" id="KW-1185">Reference proteome</keyword>
<reference evidence="1 2" key="1">
    <citation type="submission" date="2015-07" db="EMBL/GenBank/DDBJ databases">
        <title>Emmonsia species relationships and genome sequence.</title>
        <authorList>
            <consortium name="The Broad Institute Genomics Platform"/>
            <person name="Cuomo C.A."/>
            <person name="Munoz J.F."/>
            <person name="Imamovic A."/>
            <person name="Priest M.E."/>
            <person name="Young S."/>
            <person name="Clay O.K."/>
            <person name="McEwen J.G."/>
        </authorList>
    </citation>
    <scope>NUCLEOTIDE SEQUENCE [LARGE SCALE GENOMIC DNA]</scope>
    <source>
        <strain evidence="1 2">UAMH 9510</strain>
    </source>
</reference>
<evidence type="ECO:0000313" key="2">
    <source>
        <dbReference type="Proteomes" id="UP000182235"/>
    </source>
</evidence>
<comment type="caution">
    <text evidence="1">The sequence shown here is derived from an EMBL/GenBank/DDBJ whole genome shotgun (WGS) entry which is preliminary data.</text>
</comment>
<name>A0A1J9NYV3_9EURO</name>